<organism evidence="1 2">
    <name type="scientific">Plakobranchus ocellatus</name>
    <dbReference type="NCBI Taxonomy" id="259542"/>
    <lineage>
        <taxon>Eukaryota</taxon>
        <taxon>Metazoa</taxon>
        <taxon>Spiralia</taxon>
        <taxon>Lophotrochozoa</taxon>
        <taxon>Mollusca</taxon>
        <taxon>Gastropoda</taxon>
        <taxon>Heterobranchia</taxon>
        <taxon>Euthyneura</taxon>
        <taxon>Panpulmonata</taxon>
        <taxon>Sacoglossa</taxon>
        <taxon>Placobranchoidea</taxon>
        <taxon>Plakobranchidae</taxon>
        <taxon>Plakobranchus</taxon>
    </lineage>
</organism>
<evidence type="ECO:0000313" key="2">
    <source>
        <dbReference type="Proteomes" id="UP000735302"/>
    </source>
</evidence>
<dbReference type="AlphaFoldDB" id="A0AAV4A188"/>
<name>A0AAV4A188_9GAST</name>
<evidence type="ECO:0000313" key="1">
    <source>
        <dbReference type="EMBL" id="GFO01057.1"/>
    </source>
</evidence>
<accession>A0AAV4A188</accession>
<keyword evidence="2" id="KW-1185">Reference proteome</keyword>
<dbReference type="Proteomes" id="UP000735302">
    <property type="component" value="Unassembled WGS sequence"/>
</dbReference>
<dbReference type="EMBL" id="BLXT01003184">
    <property type="protein sequence ID" value="GFO01057.1"/>
    <property type="molecule type" value="Genomic_DNA"/>
</dbReference>
<reference evidence="1 2" key="1">
    <citation type="journal article" date="2021" name="Elife">
        <title>Chloroplast acquisition without the gene transfer in kleptoplastic sea slugs, Plakobranchus ocellatus.</title>
        <authorList>
            <person name="Maeda T."/>
            <person name="Takahashi S."/>
            <person name="Yoshida T."/>
            <person name="Shimamura S."/>
            <person name="Takaki Y."/>
            <person name="Nagai Y."/>
            <person name="Toyoda A."/>
            <person name="Suzuki Y."/>
            <person name="Arimoto A."/>
            <person name="Ishii H."/>
            <person name="Satoh N."/>
            <person name="Nishiyama T."/>
            <person name="Hasebe M."/>
            <person name="Maruyama T."/>
            <person name="Minagawa J."/>
            <person name="Obokata J."/>
            <person name="Shigenobu S."/>
        </authorList>
    </citation>
    <scope>NUCLEOTIDE SEQUENCE [LARGE SCALE GENOMIC DNA]</scope>
</reference>
<protein>
    <submittedName>
        <fullName evidence="1">Uncharacterized protein</fullName>
    </submittedName>
</protein>
<sequence length="74" mass="7967">MPQLALTPIINTMLLDPLYLKKNAAFSQIPIELDVADSPDAGRRQKLFSTTLSTTLTPAHSASTRSSTSIGRPV</sequence>
<proteinExistence type="predicted"/>
<comment type="caution">
    <text evidence="1">The sequence shown here is derived from an EMBL/GenBank/DDBJ whole genome shotgun (WGS) entry which is preliminary data.</text>
</comment>
<gene>
    <name evidence="1" type="ORF">PoB_002756200</name>
</gene>